<dbReference type="InterPro" id="IPR014729">
    <property type="entry name" value="Rossmann-like_a/b/a_fold"/>
</dbReference>
<accession>A0A1J5QUE4</accession>
<dbReference type="InterPro" id="IPR001962">
    <property type="entry name" value="Asn_synthase"/>
</dbReference>
<evidence type="ECO:0000256" key="3">
    <source>
        <dbReference type="ARBA" id="ARBA00022840"/>
    </source>
</evidence>
<dbReference type="SUPFAM" id="SSF52402">
    <property type="entry name" value="Adenine nucleotide alpha hydrolases-like"/>
    <property type="match status" value="1"/>
</dbReference>
<reference evidence="6" key="1">
    <citation type="submission" date="2016-10" db="EMBL/GenBank/DDBJ databases">
        <title>Sequence of Gallionella enrichment culture.</title>
        <authorList>
            <person name="Poehlein A."/>
            <person name="Muehling M."/>
            <person name="Daniel R."/>
        </authorList>
    </citation>
    <scope>NUCLEOTIDE SEQUENCE</scope>
</reference>
<sequence length="622" mass="69007">MMCGIYGLVARDGGVDPEALVRQRDLLTHRGPDAAGVWVSDDRRVGLAHRRLSILDLTAAGHQPMTSADGRATIAFNGEIYNFRALRAELQQLGFQFRSDSDTEVLLTAYRAWGESCIKRFNGMFSFVIYDHGDDVTPPSLFFARDRVGKKPFYYFFDGSNFEFASELKAISYAEEVSITAINYYLALGYIPSEHCFVDGVRKLPPAHAGRLDLNTFDMKIWQYWRLPANQPDKDASGEALADEAEALLNDAVALRMVSDVPLGVLLSGGLDSSLIAAIAARQSSSPIKTFTLSLPGSKLDEASYAQCVADHLSTEHHVLELTAPSLDDLGAMAPFIDEPLADSSLIPSFLISKLTRQHVTVVLGGDGGDELFGGYSDYPMALAAQKRLGWVPRSLLSGVSHLAELLPAGVKGRNRLASLRGGPLEQQIWGSPYFDVALRKRIFSPDPVRQLGEEIEAPEQSLLDLFHMGQDAVDCMTRAHFGSILPDDFLVKVDRASMANSLEARTPFLDYRLVEFAFSKIPSRWKVQGTETRRVERILGGRLLPPQLDTRRKQGFSIPMDDWLKADRCQMLRDYMPYLPECINRDEIERLIAGLLLYGRANGARLYALLVLGIAMKNRSH</sequence>
<dbReference type="AlphaFoldDB" id="A0A1J5QUE4"/>
<evidence type="ECO:0000313" key="6">
    <source>
        <dbReference type="EMBL" id="OIQ87096.1"/>
    </source>
</evidence>
<dbReference type="PANTHER" id="PTHR43284:SF1">
    <property type="entry name" value="ASPARAGINE SYNTHETASE"/>
    <property type="match status" value="1"/>
</dbReference>
<dbReference type="Pfam" id="PF13522">
    <property type="entry name" value="GATase_6"/>
    <property type="match status" value="1"/>
</dbReference>
<dbReference type="SUPFAM" id="SSF56235">
    <property type="entry name" value="N-terminal nucleophile aminohydrolases (Ntn hydrolases)"/>
    <property type="match status" value="1"/>
</dbReference>
<dbReference type="GO" id="GO:0005829">
    <property type="term" value="C:cytosol"/>
    <property type="evidence" value="ECO:0007669"/>
    <property type="project" value="TreeGrafter"/>
</dbReference>
<dbReference type="Gene3D" id="3.60.20.10">
    <property type="entry name" value="Glutamine Phosphoribosylpyrophosphate, subunit 1, domain 1"/>
    <property type="match status" value="1"/>
</dbReference>
<dbReference type="GO" id="GO:0004066">
    <property type="term" value="F:asparagine synthase (glutamine-hydrolyzing) activity"/>
    <property type="evidence" value="ECO:0007669"/>
    <property type="project" value="UniProtKB-EC"/>
</dbReference>
<evidence type="ECO:0000256" key="4">
    <source>
        <dbReference type="ARBA" id="ARBA00022962"/>
    </source>
</evidence>
<dbReference type="InterPro" id="IPR006426">
    <property type="entry name" value="Asn_synth_AEB"/>
</dbReference>
<dbReference type="EMBL" id="MLJW01000441">
    <property type="protein sequence ID" value="OIQ87096.1"/>
    <property type="molecule type" value="Genomic_DNA"/>
</dbReference>
<dbReference type="InterPro" id="IPR051786">
    <property type="entry name" value="ASN_synthetase/amidase"/>
</dbReference>
<evidence type="ECO:0000259" key="5">
    <source>
        <dbReference type="PROSITE" id="PS51278"/>
    </source>
</evidence>
<dbReference type="NCBIfam" id="TIGR01536">
    <property type="entry name" value="asn_synth_AEB"/>
    <property type="match status" value="1"/>
</dbReference>
<dbReference type="InterPro" id="IPR029055">
    <property type="entry name" value="Ntn_hydrolases_N"/>
</dbReference>
<keyword evidence="4" id="KW-0315">Glutamine amidotransferase</keyword>
<dbReference type="CDD" id="cd01991">
    <property type="entry name" value="Asn_synthase_B_C"/>
    <property type="match status" value="1"/>
</dbReference>
<keyword evidence="3" id="KW-0067">ATP-binding</keyword>
<evidence type="ECO:0000256" key="2">
    <source>
        <dbReference type="ARBA" id="ARBA00022741"/>
    </source>
</evidence>
<organism evidence="6">
    <name type="scientific">mine drainage metagenome</name>
    <dbReference type="NCBI Taxonomy" id="410659"/>
    <lineage>
        <taxon>unclassified sequences</taxon>
        <taxon>metagenomes</taxon>
        <taxon>ecological metagenomes</taxon>
    </lineage>
</organism>
<dbReference type="Gene3D" id="3.40.50.620">
    <property type="entry name" value="HUPs"/>
    <property type="match status" value="1"/>
</dbReference>
<feature type="domain" description="Glutamine amidotransferase type-2" evidence="5">
    <location>
        <begin position="3"/>
        <end position="215"/>
    </location>
</feature>
<dbReference type="PIRSF" id="PIRSF001589">
    <property type="entry name" value="Asn_synthetase_glu-h"/>
    <property type="match status" value="1"/>
</dbReference>
<keyword evidence="2" id="KW-0547">Nucleotide-binding</keyword>
<dbReference type="CDD" id="cd00712">
    <property type="entry name" value="AsnB"/>
    <property type="match status" value="1"/>
</dbReference>
<comment type="similarity">
    <text evidence="1">Belongs to the asparagine synthetase family.</text>
</comment>
<evidence type="ECO:0000256" key="1">
    <source>
        <dbReference type="ARBA" id="ARBA00005752"/>
    </source>
</evidence>
<dbReference type="PANTHER" id="PTHR43284">
    <property type="entry name" value="ASPARAGINE SYNTHETASE (GLUTAMINE-HYDROLYZING)"/>
    <property type="match status" value="1"/>
</dbReference>
<comment type="caution">
    <text evidence="6">The sequence shown here is derived from an EMBL/GenBank/DDBJ whole genome shotgun (WGS) entry which is preliminary data.</text>
</comment>
<name>A0A1J5QUE4_9ZZZZ</name>
<proteinExistence type="inferred from homology"/>
<dbReference type="InterPro" id="IPR017932">
    <property type="entry name" value="GATase_2_dom"/>
</dbReference>
<dbReference type="GO" id="GO:0006529">
    <property type="term" value="P:asparagine biosynthetic process"/>
    <property type="evidence" value="ECO:0007669"/>
    <property type="project" value="InterPro"/>
</dbReference>
<keyword evidence="6" id="KW-0436">Ligase</keyword>
<dbReference type="PROSITE" id="PS51278">
    <property type="entry name" value="GATASE_TYPE_2"/>
    <property type="match status" value="1"/>
</dbReference>
<dbReference type="Pfam" id="PF00733">
    <property type="entry name" value="Asn_synthase"/>
    <property type="match status" value="1"/>
</dbReference>
<dbReference type="InterPro" id="IPR033738">
    <property type="entry name" value="AsnB_N"/>
</dbReference>
<gene>
    <name evidence="6" type="primary">asnB_12</name>
    <name evidence="6" type="ORF">GALL_310520</name>
</gene>
<protein>
    <submittedName>
        <fullName evidence="6">Asparagine synthetase 1</fullName>
        <ecNumber evidence="6">6.3.5.4</ecNumber>
    </submittedName>
</protein>
<dbReference type="EC" id="6.3.5.4" evidence="6"/>
<dbReference type="GO" id="GO:0005524">
    <property type="term" value="F:ATP binding"/>
    <property type="evidence" value="ECO:0007669"/>
    <property type="project" value="UniProtKB-KW"/>
</dbReference>